<dbReference type="Proteomes" id="UP000245764">
    <property type="component" value="Chromosome 7"/>
</dbReference>
<keyword evidence="2" id="KW-0472">Membrane</keyword>
<evidence type="ECO:0000313" key="3">
    <source>
        <dbReference type="EMBL" id="SMR55547.1"/>
    </source>
</evidence>
<keyword evidence="2" id="KW-1133">Transmembrane helix</keyword>
<feature type="region of interest" description="Disordered" evidence="1">
    <location>
        <begin position="181"/>
        <end position="206"/>
    </location>
</feature>
<sequence length="256" mass="27072">MSDNERSRESPPPPAPASGDGVSSSAPVVAVAAAAAQVTPSAEDTSAPGRTGISSPDLPVVRLRRAETFPFGSEEAPLDRATVLAGLATAEQAGREARQQSVVLCTYVPLPEDELTLIVVLKISSTKLALSALVLLGSLALLLSIATAIITETSIVRKSLSAQLLVSVPLRDLEFYRRPLDREEDESSSASEGEEEGNRGGGGEGEVELSYEGVLAMEREWDEVRGLRMGGEDEVGVVVDGEGEAWGVMNDRESWR</sequence>
<accession>A0A2H1GPR2</accession>
<evidence type="ECO:0000313" key="4">
    <source>
        <dbReference type="Proteomes" id="UP000245764"/>
    </source>
</evidence>
<gene>
    <name evidence="3" type="ORF">ZT1E4_G7895</name>
</gene>
<evidence type="ECO:0000256" key="1">
    <source>
        <dbReference type="SAM" id="MobiDB-lite"/>
    </source>
</evidence>
<dbReference type="EMBL" id="LT854259">
    <property type="protein sequence ID" value="SMR55547.1"/>
    <property type="molecule type" value="Genomic_DNA"/>
</dbReference>
<proteinExistence type="predicted"/>
<feature type="transmembrane region" description="Helical" evidence="2">
    <location>
        <begin position="128"/>
        <end position="150"/>
    </location>
</feature>
<dbReference type="AlphaFoldDB" id="A0A2H1GPR2"/>
<keyword evidence="2" id="KW-0812">Transmembrane</keyword>
<reference evidence="4" key="1">
    <citation type="submission" date="2017-05" db="EMBL/GenBank/DDBJ databases">
        <authorList>
            <person name="Song R."/>
            <person name="Chenine A.L."/>
            <person name="Ruprecht R.M."/>
        </authorList>
    </citation>
    <scope>NUCLEOTIDE SEQUENCE [LARGE SCALE GENOMIC DNA]</scope>
</reference>
<name>A0A2H1GPR2_ZYMTR</name>
<feature type="region of interest" description="Disordered" evidence="1">
    <location>
        <begin position="1"/>
        <end position="26"/>
    </location>
</feature>
<protein>
    <submittedName>
        <fullName evidence="3">Uncharacterized protein</fullName>
    </submittedName>
</protein>
<organism evidence="3 4">
    <name type="scientific">Zymoseptoria tritici ST99CH_1E4</name>
    <dbReference type="NCBI Taxonomy" id="1276532"/>
    <lineage>
        <taxon>Eukaryota</taxon>
        <taxon>Fungi</taxon>
        <taxon>Dikarya</taxon>
        <taxon>Ascomycota</taxon>
        <taxon>Pezizomycotina</taxon>
        <taxon>Dothideomycetes</taxon>
        <taxon>Dothideomycetidae</taxon>
        <taxon>Mycosphaerellales</taxon>
        <taxon>Mycosphaerellaceae</taxon>
        <taxon>Zymoseptoria</taxon>
    </lineage>
</organism>
<feature type="compositionally biased region" description="Low complexity" evidence="1">
    <location>
        <begin position="17"/>
        <end position="26"/>
    </location>
</feature>
<feature type="compositionally biased region" description="Acidic residues" evidence="1">
    <location>
        <begin position="182"/>
        <end position="195"/>
    </location>
</feature>
<evidence type="ECO:0000256" key="2">
    <source>
        <dbReference type="SAM" id="Phobius"/>
    </source>
</evidence>